<comment type="caution">
    <text evidence="2">The sequence shown here is derived from an EMBL/GenBank/DDBJ whole genome shotgun (WGS) entry which is preliminary data.</text>
</comment>
<organism evidence="2 3">
    <name type="scientific">Rhodanobacter soli</name>
    <dbReference type="NCBI Taxonomy" id="590609"/>
    <lineage>
        <taxon>Bacteria</taxon>
        <taxon>Pseudomonadati</taxon>
        <taxon>Pseudomonadota</taxon>
        <taxon>Gammaproteobacteria</taxon>
        <taxon>Lysobacterales</taxon>
        <taxon>Rhodanobacteraceae</taxon>
        <taxon>Rhodanobacter</taxon>
    </lineage>
</organism>
<keyword evidence="1" id="KW-0812">Transmembrane</keyword>
<protein>
    <recommendedName>
        <fullName evidence="4">Serine/threonine protein kinase</fullName>
    </recommendedName>
</protein>
<dbReference type="EMBL" id="JBEPSD010000001">
    <property type="protein sequence ID" value="MET4568302.1"/>
    <property type="molecule type" value="Genomic_DNA"/>
</dbReference>
<evidence type="ECO:0000256" key="1">
    <source>
        <dbReference type="SAM" id="Phobius"/>
    </source>
</evidence>
<evidence type="ECO:0008006" key="4">
    <source>
        <dbReference type="Google" id="ProtNLM"/>
    </source>
</evidence>
<feature type="transmembrane region" description="Helical" evidence="1">
    <location>
        <begin position="122"/>
        <end position="143"/>
    </location>
</feature>
<dbReference type="Proteomes" id="UP001549251">
    <property type="component" value="Unassembled WGS sequence"/>
</dbReference>
<evidence type="ECO:0000313" key="3">
    <source>
        <dbReference type="Proteomes" id="UP001549251"/>
    </source>
</evidence>
<evidence type="ECO:0000313" key="2">
    <source>
        <dbReference type="EMBL" id="MET4568302.1"/>
    </source>
</evidence>
<gene>
    <name evidence="2" type="ORF">ABIE04_000629</name>
</gene>
<name>A0ABV2PTH3_9GAMM</name>
<feature type="transmembrane region" description="Helical" evidence="1">
    <location>
        <begin position="45"/>
        <end position="67"/>
    </location>
</feature>
<keyword evidence="3" id="KW-1185">Reference proteome</keyword>
<reference evidence="2 3" key="1">
    <citation type="submission" date="2024-06" db="EMBL/GenBank/DDBJ databases">
        <title>Sorghum-associated microbial communities from plants grown in Nebraska, USA.</title>
        <authorList>
            <person name="Schachtman D."/>
        </authorList>
    </citation>
    <scope>NUCLEOTIDE SEQUENCE [LARGE SCALE GENOMIC DNA]</scope>
    <source>
        <strain evidence="2 3">1757</strain>
    </source>
</reference>
<keyword evidence="1" id="KW-0472">Membrane</keyword>
<keyword evidence="1" id="KW-1133">Transmembrane helix</keyword>
<proteinExistence type="predicted"/>
<feature type="transmembrane region" description="Helical" evidence="1">
    <location>
        <begin position="163"/>
        <end position="182"/>
    </location>
</feature>
<accession>A0ABV2PTH3</accession>
<dbReference type="RefSeq" id="WP_354547134.1">
    <property type="nucleotide sequence ID" value="NZ_JBEPSD010000001.1"/>
</dbReference>
<sequence length="219" mass="24712">MTMELDDFKQAWQGLDRRLERQEALQLSMFRDGKLDKVRRGLRPLAWGQAIQLALGVIFAAWGGAFLADHRQAPHLLICGLLVNACGLLFIVSAARNLYLIQRIDYAAPVVEIQHRLADLHAWRLCVEAPANAVVACFIWIPVLWMSLAEHGFDLWTYDKAAFLLWSLSSSVIGLVMVVLAVRLMRRLGHARALEDSAVGRSVRNAEAVLREIARFERD</sequence>
<feature type="transmembrane region" description="Helical" evidence="1">
    <location>
        <begin position="73"/>
        <end position="95"/>
    </location>
</feature>